<evidence type="ECO:0000256" key="1">
    <source>
        <dbReference type="SAM" id="MobiDB-lite"/>
    </source>
</evidence>
<name>A0ABN3V2Q1_9PSEU</name>
<feature type="region of interest" description="Disordered" evidence="1">
    <location>
        <begin position="1"/>
        <end position="20"/>
    </location>
</feature>
<protein>
    <submittedName>
        <fullName evidence="2">Uncharacterized protein</fullName>
    </submittedName>
</protein>
<accession>A0ABN3V2Q1</accession>
<proteinExistence type="predicted"/>
<evidence type="ECO:0000313" key="2">
    <source>
        <dbReference type="EMBL" id="GAA2774835.1"/>
    </source>
</evidence>
<sequence length="97" mass="10423">MPTGSALSTTTSPTGPSTDRAAYWICPRGSNIRHATDIRPGALINGSAIKALGGCAITIPMATPNDQQPRSRLVNKRCPDCAEVVEERNLPSRDWDF</sequence>
<evidence type="ECO:0000313" key="3">
    <source>
        <dbReference type="Proteomes" id="UP001500979"/>
    </source>
</evidence>
<keyword evidence="3" id="KW-1185">Reference proteome</keyword>
<organism evidence="2 3">
    <name type="scientific">Saccharopolyspora taberi</name>
    <dbReference type="NCBI Taxonomy" id="60895"/>
    <lineage>
        <taxon>Bacteria</taxon>
        <taxon>Bacillati</taxon>
        <taxon>Actinomycetota</taxon>
        <taxon>Actinomycetes</taxon>
        <taxon>Pseudonocardiales</taxon>
        <taxon>Pseudonocardiaceae</taxon>
        <taxon>Saccharopolyspora</taxon>
    </lineage>
</organism>
<dbReference type="EMBL" id="BAAAUX010000002">
    <property type="protein sequence ID" value="GAA2774835.1"/>
    <property type="molecule type" value="Genomic_DNA"/>
</dbReference>
<comment type="caution">
    <text evidence="2">The sequence shown here is derived from an EMBL/GenBank/DDBJ whole genome shotgun (WGS) entry which is preliminary data.</text>
</comment>
<reference evidence="2 3" key="1">
    <citation type="journal article" date="2019" name="Int. J. Syst. Evol. Microbiol.">
        <title>The Global Catalogue of Microorganisms (GCM) 10K type strain sequencing project: providing services to taxonomists for standard genome sequencing and annotation.</title>
        <authorList>
            <consortium name="The Broad Institute Genomics Platform"/>
            <consortium name="The Broad Institute Genome Sequencing Center for Infectious Disease"/>
            <person name="Wu L."/>
            <person name="Ma J."/>
        </authorList>
    </citation>
    <scope>NUCLEOTIDE SEQUENCE [LARGE SCALE GENOMIC DNA]</scope>
    <source>
        <strain evidence="2 3">JCM 9383</strain>
    </source>
</reference>
<gene>
    <name evidence="2" type="ORF">GCM10010470_03550</name>
</gene>
<feature type="compositionally biased region" description="Low complexity" evidence="1">
    <location>
        <begin position="1"/>
        <end position="18"/>
    </location>
</feature>
<dbReference type="Proteomes" id="UP001500979">
    <property type="component" value="Unassembled WGS sequence"/>
</dbReference>